<feature type="domain" description="DUF3447" evidence="2">
    <location>
        <begin position="197"/>
        <end position="272"/>
    </location>
</feature>
<dbReference type="InParanoid" id="A2F5S8"/>
<dbReference type="SMART" id="SM00248">
    <property type="entry name" value="ANK"/>
    <property type="match status" value="6"/>
</dbReference>
<dbReference type="Pfam" id="PF11929">
    <property type="entry name" value="DUF3447"/>
    <property type="match status" value="1"/>
</dbReference>
<organism evidence="3 4">
    <name type="scientific">Trichomonas vaginalis (strain ATCC PRA-98 / G3)</name>
    <dbReference type="NCBI Taxonomy" id="412133"/>
    <lineage>
        <taxon>Eukaryota</taxon>
        <taxon>Metamonada</taxon>
        <taxon>Parabasalia</taxon>
        <taxon>Trichomonadida</taxon>
        <taxon>Trichomonadidae</taxon>
        <taxon>Trichomonas</taxon>
    </lineage>
</organism>
<dbReference type="VEuPathDB" id="TrichDB:TVAGG3_0872000"/>
<keyword evidence="1" id="KW-0040">ANK repeat</keyword>
<feature type="repeat" description="ANK" evidence="1">
    <location>
        <begin position="311"/>
        <end position="343"/>
    </location>
</feature>
<dbReference type="KEGG" id="tva:4757524"/>
<dbReference type="PROSITE" id="PS50297">
    <property type="entry name" value="ANK_REP_REGION"/>
    <property type="match status" value="4"/>
</dbReference>
<evidence type="ECO:0000313" key="3">
    <source>
        <dbReference type="EMBL" id="EAX99713.1"/>
    </source>
</evidence>
<reference evidence="3" key="1">
    <citation type="submission" date="2006-10" db="EMBL/GenBank/DDBJ databases">
        <authorList>
            <person name="Amadeo P."/>
            <person name="Zhao Q."/>
            <person name="Wortman J."/>
            <person name="Fraser-Liggett C."/>
            <person name="Carlton J."/>
        </authorList>
    </citation>
    <scope>NUCLEOTIDE SEQUENCE</scope>
    <source>
        <strain evidence="3">G3</strain>
    </source>
</reference>
<dbReference type="RefSeq" id="XP_001312643.1">
    <property type="nucleotide sequence ID" value="XM_001312642.1"/>
</dbReference>
<evidence type="ECO:0000313" key="4">
    <source>
        <dbReference type="Proteomes" id="UP000001542"/>
    </source>
</evidence>
<sequence length="502" mass="58183">MSDQIAPLNKYIELRSNYKNYIDSYNALYQLKAQNEEEIKEIYEMIKRELIDSNKHIPQNIINDILSIIPYNNRYTKSYLKLIKLISDDYYGKDVKSIPLTSSFYFYNKKGNDLDRSIDFPVINYEYQEILTKNTIYRAIMYDDKESFIFFTEREGFDENKKLKSKLYPFIFEEFSLLEICCYYGAVNCFKLLRTNFNSEITEFCLKFSFLRGNKEIISECLKYQKPVQHSMLFAIISHNIDFVTFLMNEYKFQIDLFQCGYFKNLEAFLVYFDQTNDINKCFIRSAMFDIPSLCDYFLSLGTNINARNSDGETALYFAVSYNCGATTEFLLSHGADINKMPNNEETALFIAAKNCKNSAEVLLSHGANIDETNEKGMTAFCIAVYKNNKEMVDLLLSYGANPNERNNNGEIALTLAAKNNNKEMVELLLSHGANINEKNYDERTALHIAAYHDNIEMVELLLSHGVNINEEDKNAETAYEIAANCYYKEIAELLLTHEVSA</sequence>
<dbReference type="SMR" id="A2F5S8"/>
<reference evidence="3" key="2">
    <citation type="journal article" date="2007" name="Science">
        <title>Draft genome sequence of the sexually transmitted pathogen Trichomonas vaginalis.</title>
        <authorList>
            <person name="Carlton J.M."/>
            <person name="Hirt R.P."/>
            <person name="Silva J.C."/>
            <person name="Delcher A.L."/>
            <person name="Schatz M."/>
            <person name="Zhao Q."/>
            <person name="Wortman J.R."/>
            <person name="Bidwell S.L."/>
            <person name="Alsmark U.C.M."/>
            <person name="Besteiro S."/>
            <person name="Sicheritz-Ponten T."/>
            <person name="Noel C.J."/>
            <person name="Dacks J.B."/>
            <person name="Foster P.G."/>
            <person name="Simillion C."/>
            <person name="Van de Peer Y."/>
            <person name="Miranda-Saavedra D."/>
            <person name="Barton G.J."/>
            <person name="Westrop G.D."/>
            <person name="Mueller S."/>
            <person name="Dessi D."/>
            <person name="Fiori P.L."/>
            <person name="Ren Q."/>
            <person name="Paulsen I."/>
            <person name="Zhang H."/>
            <person name="Bastida-Corcuera F.D."/>
            <person name="Simoes-Barbosa A."/>
            <person name="Brown M.T."/>
            <person name="Hayes R.D."/>
            <person name="Mukherjee M."/>
            <person name="Okumura C.Y."/>
            <person name="Schneider R."/>
            <person name="Smith A.J."/>
            <person name="Vanacova S."/>
            <person name="Villalvazo M."/>
            <person name="Haas B.J."/>
            <person name="Pertea M."/>
            <person name="Feldblyum T.V."/>
            <person name="Utterback T.R."/>
            <person name="Shu C.L."/>
            <person name="Osoegawa K."/>
            <person name="de Jong P.J."/>
            <person name="Hrdy I."/>
            <person name="Horvathova L."/>
            <person name="Zubacova Z."/>
            <person name="Dolezal P."/>
            <person name="Malik S.B."/>
            <person name="Logsdon J.M. Jr."/>
            <person name="Henze K."/>
            <person name="Gupta A."/>
            <person name="Wang C.C."/>
            <person name="Dunne R.L."/>
            <person name="Upcroft J.A."/>
            <person name="Upcroft P."/>
            <person name="White O."/>
            <person name="Salzberg S.L."/>
            <person name="Tang P."/>
            <person name="Chiu C.-H."/>
            <person name="Lee Y.-S."/>
            <person name="Embley T.M."/>
            <person name="Coombs G.H."/>
            <person name="Mottram J.C."/>
            <person name="Tachezy J."/>
            <person name="Fraser-Liggett C.M."/>
            <person name="Johnson P.J."/>
        </authorList>
    </citation>
    <scope>NUCLEOTIDE SEQUENCE [LARGE SCALE GENOMIC DNA]</scope>
    <source>
        <strain evidence="3">G3</strain>
    </source>
</reference>
<dbReference type="Gene3D" id="1.25.40.20">
    <property type="entry name" value="Ankyrin repeat-containing domain"/>
    <property type="match status" value="1"/>
</dbReference>
<dbReference type="Pfam" id="PF12796">
    <property type="entry name" value="Ank_2"/>
    <property type="match status" value="2"/>
</dbReference>
<dbReference type="AlphaFoldDB" id="A2F5S8"/>
<name>A2F5S8_TRIV3</name>
<proteinExistence type="predicted"/>
<gene>
    <name evidence="3" type="ORF">TVAG_472150</name>
</gene>
<evidence type="ECO:0000259" key="2">
    <source>
        <dbReference type="Pfam" id="PF11929"/>
    </source>
</evidence>
<keyword evidence="4" id="KW-1185">Reference proteome</keyword>
<dbReference type="InterPro" id="IPR036770">
    <property type="entry name" value="Ankyrin_rpt-contain_sf"/>
</dbReference>
<dbReference type="InterPro" id="IPR002110">
    <property type="entry name" value="Ankyrin_rpt"/>
</dbReference>
<dbReference type="Proteomes" id="UP000001542">
    <property type="component" value="Unassembled WGS sequence"/>
</dbReference>
<dbReference type="VEuPathDB" id="TrichDB:TVAG_472150"/>
<dbReference type="PANTHER" id="PTHR24182">
    <property type="entry name" value="ANKYRIN REPEAT AND SOCS BOX CONTAINING 4"/>
    <property type="match status" value="1"/>
</dbReference>
<feature type="repeat" description="ANK" evidence="1">
    <location>
        <begin position="376"/>
        <end position="408"/>
    </location>
</feature>
<protein>
    <submittedName>
        <fullName evidence="3">Ankyrin repeat protein, putative</fullName>
    </submittedName>
</protein>
<dbReference type="EMBL" id="DS113627">
    <property type="protein sequence ID" value="EAX99713.1"/>
    <property type="molecule type" value="Genomic_DNA"/>
</dbReference>
<feature type="repeat" description="ANK" evidence="1">
    <location>
        <begin position="409"/>
        <end position="441"/>
    </location>
</feature>
<dbReference type="PROSITE" id="PS50088">
    <property type="entry name" value="ANK_REPEAT"/>
    <property type="match status" value="4"/>
</dbReference>
<evidence type="ECO:0000256" key="1">
    <source>
        <dbReference type="PROSITE-ProRule" id="PRU00023"/>
    </source>
</evidence>
<feature type="repeat" description="ANK" evidence="1">
    <location>
        <begin position="442"/>
        <end position="474"/>
    </location>
</feature>
<accession>A2F5S8</accession>
<dbReference type="PANTHER" id="PTHR24182:SF13">
    <property type="entry name" value="LD18443P"/>
    <property type="match status" value="1"/>
</dbReference>
<dbReference type="Pfam" id="PF00023">
    <property type="entry name" value="Ank"/>
    <property type="match status" value="1"/>
</dbReference>
<dbReference type="OrthoDB" id="539213at2759"/>
<dbReference type="STRING" id="5722.A2F5S8"/>
<dbReference type="InterPro" id="IPR020683">
    <property type="entry name" value="DUF3447"/>
</dbReference>
<dbReference type="SUPFAM" id="SSF48403">
    <property type="entry name" value="Ankyrin repeat"/>
    <property type="match status" value="1"/>
</dbReference>
<dbReference type="eggNOG" id="KOG0504">
    <property type="taxonomic scope" value="Eukaryota"/>
</dbReference>